<name>A0A813QYD4_ADIRI</name>
<dbReference type="Proteomes" id="UP000663828">
    <property type="component" value="Unassembled WGS sequence"/>
</dbReference>
<dbReference type="PROSITE" id="PS50026">
    <property type="entry name" value="EGF_3"/>
    <property type="match status" value="1"/>
</dbReference>
<dbReference type="PROSITE" id="PS50940">
    <property type="entry name" value="CHIT_BIND_II"/>
    <property type="match status" value="1"/>
</dbReference>
<feature type="domain" description="Chitin-binding type-2" evidence="4">
    <location>
        <begin position="160"/>
        <end position="215"/>
    </location>
</feature>
<keyword evidence="1" id="KW-1015">Disulfide bond</keyword>
<feature type="signal peptide" evidence="2">
    <location>
        <begin position="1"/>
        <end position="24"/>
    </location>
</feature>
<dbReference type="PROSITE" id="PS01186">
    <property type="entry name" value="EGF_2"/>
    <property type="match status" value="1"/>
</dbReference>
<feature type="chain" id="PRO_5032819153" evidence="2">
    <location>
        <begin position="25"/>
        <end position="215"/>
    </location>
</feature>
<keyword evidence="1" id="KW-0245">EGF-like domain</keyword>
<evidence type="ECO:0000256" key="2">
    <source>
        <dbReference type="SAM" id="SignalP"/>
    </source>
</evidence>
<dbReference type="PROSITE" id="PS00022">
    <property type="entry name" value="EGF_1"/>
    <property type="match status" value="2"/>
</dbReference>
<feature type="disulfide bond" evidence="1">
    <location>
        <begin position="83"/>
        <end position="93"/>
    </location>
</feature>
<dbReference type="SMART" id="SM00181">
    <property type="entry name" value="EGF"/>
    <property type="match status" value="2"/>
</dbReference>
<comment type="caution">
    <text evidence="1">Lacks conserved residue(s) required for the propagation of feature annotation.</text>
</comment>
<evidence type="ECO:0000313" key="6">
    <source>
        <dbReference type="Proteomes" id="UP000663828"/>
    </source>
</evidence>
<dbReference type="InterPro" id="IPR002557">
    <property type="entry name" value="Chitin-bd_dom"/>
</dbReference>
<protein>
    <submittedName>
        <fullName evidence="5">Uncharacterized protein</fullName>
    </submittedName>
</protein>
<organism evidence="5 6">
    <name type="scientific">Adineta ricciae</name>
    <name type="common">Rotifer</name>
    <dbReference type="NCBI Taxonomy" id="249248"/>
    <lineage>
        <taxon>Eukaryota</taxon>
        <taxon>Metazoa</taxon>
        <taxon>Spiralia</taxon>
        <taxon>Gnathifera</taxon>
        <taxon>Rotifera</taxon>
        <taxon>Eurotatoria</taxon>
        <taxon>Bdelloidea</taxon>
        <taxon>Adinetida</taxon>
        <taxon>Adinetidae</taxon>
        <taxon>Adineta</taxon>
    </lineage>
</organism>
<proteinExistence type="predicted"/>
<evidence type="ECO:0000256" key="1">
    <source>
        <dbReference type="PROSITE-ProRule" id="PRU00076"/>
    </source>
</evidence>
<gene>
    <name evidence="5" type="ORF">XAT740_LOCUS1668</name>
</gene>
<accession>A0A813QYD4</accession>
<dbReference type="Gene3D" id="2.10.25.10">
    <property type="entry name" value="Laminin"/>
    <property type="match status" value="1"/>
</dbReference>
<comment type="caution">
    <text evidence="5">The sequence shown here is derived from an EMBL/GenBank/DDBJ whole genome shotgun (WGS) entry which is preliminary data.</text>
</comment>
<feature type="domain" description="EGF-like" evidence="3">
    <location>
        <begin position="79"/>
        <end position="114"/>
    </location>
</feature>
<dbReference type="InterPro" id="IPR000742">
    <property type="entry name" value="EGF"/>
</dbReference>
<dbReference type="GO" id="GO:0005576">
    <property type="term" value="C:extracellular region"/>
    <property type="evidence" value="ECO:0007669"/>
    <property type="project" value="InterPro"/>
</dbReference>
<dbReference type="GO" id="GO:0008061">
    <property type="term" value="F:chitin binding"/>
    <property type="evidence" value="ECO:0007669"/>
    <property type="project" value="InterPro"/>
</dbReference>
<keyword evidence="6" id="KW-1185">Reference proteome</keyword>
<evidence type="ECO:0000259" key="4">
    <source>
        <dbReference type="PROSITE" id="PS50940"/>
    </source>
</evidence>
<evidence type="ECO:0000259" key="3">
    <source>
        <dbReference type="PROSITE" id="PS50026"/>
    </source>
</evidence>
<dbReference type="EMBL" id="CAJNOR010000053">
    <property type="protein sequence ID" value="CAF0775220.1"/>
    <property type="molecule type" value="Genomic_DNA"/>
</dbReference>
<dbReference type="AlphaFoldDB" id="A0A813QYD4"/>
<dbReference type="SUPFAM" id="SSF57196">
    <property type="entry name" value="EGF/Laminin"/>
    <property type="match status" value="1"/>
</dbReference>
<feature type="disulfide bond" evidence="1">
    <location>
        <begin position="104"/>
        <end position="113"/>
    </location>
</feature>
<reference evidence="5" key="1">
    <citation type="submission" date="2021-02" db="EMBL/GenBank/DDBJ databases">
        <authorList>
            <person name="Nowell W R."/>
        </authorList>
    </citation>
    <scope>NUCLEOTIDE SEQUENCE</scope>
</reference>
<evidence type="ECO:0000313" key="5">
    <source>
        <dbReference type="EMBL" id="CAF0775220.1"/>
    </source>
</evidence>
<keyword evidence="2" id="KW-0732">Signal</keyword>
<sequence length="215" mass="23132">MTRASALFLVAALLFQQSIDLSEAVTCASNPCQLVPGVFDGLTGYCCYDLQPNYNTVLCTCPNNIQSMVNAPCRTINSLQAACAKTCVNGGVCNVVNGQQVCWCQSGFSGEHCEIQGIPTRCYAGLCQTGTCFEQTIGATIYAYCNCAPGYRGVNCNQCYFTCTRQGVFPDTAQCGIGRYFYCPQPFGAPLSATCPAGQKFNRFTSQCDSTYQCT</sequence>